<dbReference type="GO" id="GO:0004622">
    <property type="term" value="F:phosphatidylcholine lysophospholipase activity"/>
    <property type="evidence" value="ECO:0007669"/>
    <property type="project" value="TreeGrafter"/>
</dbReference>
<keyword evidence="1" id="KW-1133">Transmembrane helix</keyword>
<dbReference type="InterPro" id="IPR013830">
    <property type="entry name" value="SGNH_hydro"/>
</dbReference>
<dbReference type="SUPFAM" id="SSF52266">
    <property type="entry name" value="SGNH hydrolase"/>
    <property type="match status" value="1"/>
</dbReference>
<proteinExistence type="predicted"/>
<dbReference type="AlphaFoldDB" id="A0A7W5AWT1"/>
<dbReference type="PANTHER" id="PTHR30383">
    <property type="entry name" value="THIOESTERASE 1/PROTEASE 1/LYSOPHOSPHOLIPASE L1"/>
    <property type="match status" value="1"/>
</dbReference>
<sequence length="267" mass="29188">MTRRGKAIGWLMGAAAVSCIVWAGGLAWTMTDYFGDSPAVVAEKPPAEEEQPAAPIVADDGRLRIAALGDSLTRGAGDPEGKGYVGYMTDLLQDKLDDEIELTNMAVNGQISSELLTLLDQDSNAASQVKAADIIVLSIGGNDLFQGGQTLKRLDEANIETIELAYEQDLTTILTKLRSLNTTARIFLIGLYNPFMELEDHERTSEIVREWNFNAAEIAAAYPDTVMVPTYDLFQLQVLDYLARDLFHPNAEGYKLIGERVAALITE</sequence>
<keyword evidence="4" id="KW-1185">Reference proteome</keyword>
<evidence type="ECO:0000313" key="3">
    <source>
        <dbReference type="EMBL" id="MBB3110253.1"/>
    </source>
</evidence>
<reference evidence="3 4" key="1">
    <citation type="submission" date="2020-08" db="EMBL/GenBank/DDBJ databases">
        <title>Genomic Encyclopedia of Type Strains, Phase III (KMG-III): the genomes of soil and plant-associated and newly described type strains.</title>
        <authorList>
            <person name="Whitman W."/>
        </authorList>
    </citation>
    <scope>NUCLEOTIDE SEQUENCE [LARGE SCALE GENOMIC DNA]</scope>
    <source>
        <strain evidence="3 4">CECT 5862</strain>
    </source>
</reference>
<dbReference type="InterPro" id="IPR051532">
    <property type="entry name" value="Ester_Hydrolysis_Enzymes"/>
</dbReference>
<organism evidence="3 4">
    <name type="scientific">Paenibacillus phyllosphaerae</name>
    <dbReference type="NCBI Taxonomy" id="274593"/>
    <lineage>
        <taxon>Bacteria</taxon>
        <taxon>Bacillati</taxon>
        <taxon>Bacillota</taxon>
        <taxon>Bacilli</taxon>
        <taxon>Bacillales</taxon>
        <taxon>Paenibacillaceae</taxon>
        <taxon>Paenibacillus</taxon>
    </lineage>
</organism>
<gene>
    <name evidence="3" type="ORF">FHS18_002320</name>
</gene>
<feature type="transmembrane region" description="Helical" evidence="1">
    <location>
        <begin position="7"/>
        <end position="28"/>
    </location>
</feature>
<keyword evidence="1" id="KW-0812">Transmembrane</keyword>
<evidence type="ECO:0000259" key="2">
    <source>
        <dbReference type="Pfam" id="PF13472"/>
    </source>
</evidence>
<dbReference type="PANTHER" id="PTHR30383:SF27">
    <property type="entry name" value="SPORE GERMINATION LIPASE LIPC"/>
    <property type="match status" value="1"/>
</dbReference>
<evidence type="ECO:0000256" key="1">
    <source>
        <dbReference type="SAM" id="Phobius"/>
    </source>
</evidence>
<dbReference type="EMBL" id="JACHXK010000004">
    <property type="protein sequence ID" value="MBB3110253.1"/>
    <property type="molecule type" value="Genomic_DNA"/>
</dbReference>
<dbReference type="InterPro" id="IPR036514">
    <property type="entry name" value="SGNH_hydro_sf"/>
</dbReference>
<protein>
    <submittedName>
        <fullName evidence="3">Lysophospholipase L1-like esterase</fullName>
    </submittedName>
</protein>
<dbReference type="PROSITE" id="PS51257">
    <property type="entry name" value="PROKAR_LIPOPROTEIN"/>
    <property type="match status" value="1"/>
</dbReference>
<comment type="caution">
    <text evidence="3">The sequence shown here is derived from an EMBL/GenBank/DDBJ whole genome shotgun (WGS) entry which is preliminary data.</text>
</comment>
<accession>A0A7W5AWT1</accession>
<dbReference type="Gene3D" id="3.40.50.1110">
    <property type="entry name" value="SGNH hydrolase"/>
    <property type="match status" value="1"/>
</dbReference>
<evidence type="ECO:0000313" key="4">
    <source>
        <dbReference type="Proteomes" id="UP000570361"/>
    </source>
</evidence>
<feature type="domain" description="SGNH hydrolase-type esterase" evidence="2">
    <location>
        <begin position="67"/>
        <end position="256"/>
    </location>
</feature>
<name>A0A7W5AWT1_9BACL</name>
<dbReference type="Proteomes" id="UP000570361">
    <property type="component" value="Unassembled WGS sequence"/>
</dbReference>
<keyword evidence="1" id="KW-0472">Membrane</keyword>
<dbReference type="RefSeq" id="WP_183600095.1">
    <property type="nucleotide sequence ID" value="NZ_JACHXK010000004.1"/>
</dbReference>
<dbReference type="Pfam" id="PF13472">
    <property type="entry name" value="Lipase_GDSL_2"/>
    <property type="match status" value="1"/>
</dbReference>